<dbReference type="InterPro" id="IPR036265">
    <property type="entry name" value="HIT-like_sf"/>
</dbReference>
<keyword evidence="20" id="KW-1185">Reference proteome</keyword>
<evidence type="ECO:0000256" key="17">
    <source>
        <dbReference type="ARBA" id="ARBA00032888"/>
    </source>
</evidence>
<gene>
    <name evidence="19" type="ORF">Amme_041_076</name>
</gene>
<dbReference type="Pfam" id="PF02611">
    <property type="entry name" value="CDH"/>
    <property type="match status" value="1"/>
</dbReference>
<evidence type="ECO:0000256" key="2">
    <source>
        <dbReference type="ARBA" id="ARBA00004162"/>
    </source>
</evidence>
<evidence type="ECO:0000256" key="7">
    <source>
        <dbReference type="ARBA" id="ARBA00019608"/>
    </source>
</evidence>
<evidence type="ECO:0000313" key="19">
    <source>
        <dbReference type="EMBL" id="GAJ29042.1"/>
    </source>
</evidence>
<dbReference type="RefSeq" id="WP_042058349.1">
    <property type="nucleotide sequence ID" value="NZ_BAND01000041.1"/>
</dbReference>
<dbReference type="SUPFAM" id="SSF54197">
    <property type="entry name" value="HIT-like"/>
    <property type="match status" value="1"/>
</dbReference>
<keyword evidence="10" id="KW-0812">Transmembrane</keyword>
<dbReference type="EMBL" id="BAND01000041">
    <property type="protein sequence ID" value="GAJ29042.1"/>
    <property type="molecule type" value="Genomic_DNA"/>
</dbReference>
<evidence type="ECO:0000256" key="5">
    <source>
        <dbReference type="ARBA" id="ARBA00006435"/>
    </source>
</evidence>
<comment type="pathway">
    <text evidence="4">Lipid metabolism.</text>
</comment>
<name>A0A023D4H2_ACIMT</name>
<keyword evidence="16" id="KW-1208">Phospholipid metabolism</keyword>
<dbReference type="Gene3D" id="3.30.428.30">
    <property type="entry name" value="HIT family - CDH-like"/>
    <property type="match status" value="1"/>
</dbReference>
<evidence type="ECO:0000256" key="8">
    <source>
        <dbReference type="ARBA" id="ARBA00022475"/>
    </source>
</evidence>
<organism evidence="19 20">
    <name type="scientific">Acidomonas methanolica NBRC 104435</name>
    <dbReference type="NCBI Taxonomy" id="1231351"/>
    <lineage>
        <taxon>Bacteria</taxon>
        <taxon>Pseudomonadati</taxon>
        <taxon>Pseudomonadota</taxon>
        <taxon>Alphaproteobacteria</taxon>
        <taxon>Acetobacterales</taxon>
        <taxon>Acetobacteraceae</taxon>
        <taxon>Acidomonas</taxon>
    </lineage>
</organism>
<evidence type="ECO:0000256" key="15">
    <source>
        <dbReference type="ARBA" id="ARBA00023209"/>
    </source>
</evidence>
<protein>
    <recommendedName>
        <fullName evidence="7">CDP-diacylglycerol pyrophosphatase</fullName>
        <ecNumber evidence="6">3.6.1.26</ecNumber>
    </recommendedName>
    <alternativeName>
        <fullName evidence="17">CDP-diacylglycerol phosphatidylhydrolase</fullName>
    </alternativeName>
    <alternativeName>
        <fullName evidence="18">CDP-diglyceride hydrolase</fullName>
    </alternativeName>
</protein>
<comment type="pathway">
    <text evidence="3">Phospholipid metabolism; CDP-diacylglycerol degradation; phosphatidate from CDP-diacylglycerol: step 1/1.</text>
</comment>
<keyword evidence="12" id="KW-1133">Transmembrane helix</keyword>
<dbReference type="GO" id="GO:0008715">
    <property type="term" value="F:CDP-diacylglycerol diphosphatase activity"/>
    <property type="evidence" value="ECO:0007669"/>
    <property type="project" value="UniProtKB-EC"/>
</dbReference>
<evidence type="ECO:0000256" key="16">
    <source>
        <dbReference type="ARBA" id="ARBA00023264"/>
    </source>
</evidence>
<dbReference type="PIRSF" id="PIRSF001273">
    <property type="entry name" value="CDH"/>
    <property type="match status" value="1"/>
</dbReference>
<keyword evidence="15" id="KW-0594">Phospholipid biosynthesis</keyword>
<keyword evidence="13" id="KW-0443">Lipid metabolism</keyword>
<evidence type="ECO:0000256" key="10">
    <source>
        <dbReference type="ARBA" id="ARBA00022692"/>
    </source>
</evidence>
<evidence type="ECO:0000256" key="3">
    <source>
        <dbReference type="ARBA" id="ARBA00004927"/>
    </source>
</evidence>
<evidence type="ECO:0000256" key="9">
    <source>
        <dbReference type="ARBA" id="ARBA00022516"/>
    </source>
</evidence>
<dbReference type="GO" id="GO:0005886">
    <property type="term" value="C:plasma membrane"/>
    <property type="evidence" value="ECO:0007669"/>
    <property type="project" value="UniProtKB-SubCell"/>
</dbReference>
<dbReference type="UniPathway" id="UPA00609">
    <property type="reaction ID" value="UER00664"/>
</dbReference>
<evidence type="ECO:0000313" key="20">
    <source>
        <dbReference type="Proteomes" id="UP000019760"/>
    </source>
</evidence>
<evidence type="ECO:0000256" key="18">
    <source>
        <dbReference type="ARBA" id="ARBA00032892"/>
    </source>
</evidence>
<evidence type="ECO:0000256" key="13">
    <source>
        <dbReference type="ARBA" id="ARBA00023098"/>
    </source>
</evidence>
<keyword evidence="14" id="KW-0472">Membrane</keyword>
<evidence type="ECO:0000256" key="4">
    <source>
        <dbReference type="ARBA" id="ARBA00005189"/>
    </source>
</evidence>
<keyword evidence="8" id="KW-1003">Cell membrane</keyword>
<keyword evidence="9" id="KW-0444">Lipid biosynthesis</keyword>
<comment type="catalytic activity">
    <reaction evidence="1">
        <text>a CDP-1,2-diacyl-sn-glycerol + H2O = a 1,2-diacyl-sn-glycero-3-phosphate + CMP + 2 H(+)</text>
        <dbReference type="Rhea" id="RHEA:15221"/>
        <dbReference type="ChEBI" id="CHEBI:15377"/>
        <dbReference type="ChEBI" id="CHEBI:15378"/>
        <dbReference type="ChEBI" id="CHEBI:58332"/>
        <dbReference type="ChEBI" id="CHEBI:58608"/>
        <dbReference type="ChEBI" id="CHEBI:60377"/>
        <dbReference type="EC" id="3.6.1.26"/>
    </reaction>
</comment>
<comment type="similarity">
    <text evidence="5">Belongs to the Cdh family.</text>
</comment>
<evidence type="ECO:0000256" key="12">
    <source>
        <dbReference type="ARBA" id="ARBA00022989"/>
    </source>
</evidence>
<dbReference type="AlphaFoldDB" id="A0A023D4H2"/>
<reference evidence="19 20" key="2">
    <citation type="journal article" date="2014" name="FEMS Microbiol. Lett.">
        <title>Draft genomic DNA sequence of the facultatively methylotrophic bacterium Acidomonas methanolica type strain MB58.</title>
        <authorList>
            <person name="Higashiura N."/>
            <person name="Hadano H."/>
            <person name="Hirakawa H."/>
            <person name="Matsutani M."/>
            <person name="Takabe S."/>
            <person name="Matsushita K."/>
            <person name="Azuma Y."/>
        </authorList>
    </citation>
    <scope>NUCLEOTIDE SEQUENCE [LARGE SCALE GENOMIC DNA]</scope>
    <source>
        <strain evidence="19 20">MB58</strain>
    </source>
</reference>
<accession>A0A023D4H2</accession>
<dbReference type="Proteomes" id="UP000019760">
    <property type="component" value="Unassembled WGS sequence"/>
</dbReference>
<evidence type="ECO:0000256" key="11">
    <source>
        <dbReference type="ARBA" id="ARBA00022801"/>
    </source>
</evidence>
<keyword evidence="11" id="KW-0378">Hydrolase</keyword>
<reference evidence="20" key="1">
    <citation type="journal article" date="2014" name="FEMS Microbiol. Lett.">
        <title>Draft Genomic DNA Sequence of the Facultatively Methylotrophic Bacterium Acidomonas methanolica type strain MB58.</title>
        <authorList>
            <person name="Higashiura N."/>
            <person name="Hadano H."/>
            <person name="Hirakawa H."/>
            <person name="Matsutani M."/>
            <person name="Takabe S."/>
            <person name="Matsushita K."/>
            <person name="Azuma Y."/>
        </authorList>
    </citation>
    <scope>NUCLEOTIDE SEQUENCE [LARGE SCALE GENOMIC DNA]</scope>
    <source>
        <strain evidence="20">MB58</strain>
    </source>
</reference>
<comment type="caution">
    <text evidence="19">The sequence shown here is derived from an EMBL/GenBank/DDBJ whole genome shotgun (WGS) entry which is preliminary data.</text>
</comment>
<dbReference type="GO" id="GO:0008654">
    <property type="term" value="P:phospholipid biosynthetic process"/>
    <property type="evidence" value="ECO:0007669"/>
    <property type="project" value="UniProtKB-KW"/>
</dbReference>
<dbReference type="InterPro" id="IPR003763">
    <property type="entry name" value="CDP-diacylglyc_Pase"/>
</dbReference>
<dbReference type="GO" id="GO:0046342">
    <property type="term" value="P:CDP-diacylglycerol catabolic process"/>
    <property type="evidence" value="ECO:0007669"/>
    <property type="project" value="UniProtKB-UniPathway"/>
</dbReference>
<evidence type="ECO:0000256" key="14">
    <source>
        <dbReference type="ARBA" id="ARBA00023136"/>
    </source>
</evidence>
<dbReference type="NCBIfam" id="NF003986">
    <property type="entry name" value="PRK05471.1-5"/>
    <property type="match status" value="1"/>
</dbReference>
<evidence type="ECO:0000256" key="1">
    <source>
        <dbReference type="ARBA" id="ARBA00001007"/>
    </source>
</evidence>
<sequence>MSRRRRWPLFGMGVALCAAVVVLSLGLGWRTRGHDPDALWKIVHGRCASGGRPCAVYDAKDGYALLHSIEGKGQYLLIPTAKVTGIESPAVLTPDAPNYFAEAWAARGLVSKAYGAAVPDRGLSLAINSEEGRSQNQLHIHIDCLRPGVREALDAMAPSVGTHWSSLPQPLLGHAYRAILLPDLHDSPFLVLADGASETPAEMGLHTLVVVTVPGGFLLLDDKAQGLDRASGEEVQDHTCRGFLPRAVQRENSR</sequence>
<dbReference type="EC" id="3.6.1.26" evidence="6"/>
<evidence type="ECO:0000256" key="6">
    <source>
        <dbReference type="ARBA" id="ARBA00012375"/>
    </source>
</evidence>
<comment type="subcellular location">
    <subcellularLocation>
        <location evidence="2">Cell membrane</location>
        <topology evidence="2">Single-pass membrane protein</topology>
    </subcellularLocation>
</comment>
<proteinExistence type="inferred from homology"/>